<gene>
    <name evidence="9" type="ORF">Q763_08935</name>
</gene>
<name>A0A0A2LPF3_9FLAO</name>
<evidence type="ECO:0000259" key="7">
    <source>
        <dbReference type="Pfam" id="PF07980"/>
    </source>
</evidence>
<comment type="similarity">
    <text evidence="2">Belongs to the SusD family.</text>
</comment>
<dbReference type="EMBL" id="JRLV01000008">
    <property type="protein sequence ID" value="KGO81196.1"/>
    <property type="molecule type" value="Genomic_DNA"/>
</dbReference>
<evidence type="ECO:0000256" key="2">
    <source>
        <dbReference type="ARBA" id="ARBA00006275"/>
    </source>
</evidence>
<evidence type="ECO:0000259" key="8">
    <source>
        <dbReference type="Pfam" id="PF14322"/>
    </source>
</evidence>
<comment type="caution">
    <text evidence="9">The sequence shown here is derived from an EMBL/GenBank/DDBJ whole genome shotgun (WGS) entry which is preliminary data.</text>
</comment>
<dbReference type="InterPro" id="IPR012944">
    <property type="entry name" value="SusD_RagB_dom"/>
</dbReference>
<dbReference type="Proteomes" id="UP000030129">
    <property type="component" value="Unassembled WGS sequence"/>
</dbReference>
<dbReference type="PROSITE" id="PS51257">
    <property type="entry name" value="PROKAR_LIPOPROTEIN"/>
    <property type="match status" value="1"/>
</dbReference>
<dbReference type="RefSeq" id="WP_035133440.1">
    <property type="nucleotide sequence ID" value="NZ_JRLV01000008.1"/>
</dbReference>
<dbReference type="Gene3D" id="1.25.40.390">
    <property type="match status" value="1"/>
</dbReference>
<evidence type="ECO:0000256" key="1">
    <source>
        <dbReference type="ARBA" id="ARBA00004442"/>
    </source>
</evidence>
<evidence type="ECO:0000313" key="10">
    <source>
        <dbReference type="Proteomes" id="UP000030129"/>
    </source>
</evidence>
<evidence type="ECO:0000256" key="5">
    <source>
        <dbReference type="ARBA" id="ARBA00023237"/>
    </source>
</evidence>
<evidence type="ECO:0000313" key="9">
    <source>
        <dbReference type="EMBL" id="KGO81196.1"/>
    </source>
</evidence>
<dbReference type="GO" id="GO:0009279">
    <property type="term" value="C:cell outer membrane"/>
    <property type="evidence" value="ECO:0007669"/>
    <property type="project" value="UniProtKB-SubCell"/>
</dbReference>
<dbReference type="eggNOG" id="COG0702">
    <property type="taxonomic scope" value="Bacteria"/>
</dbReference>
<dbReference type="Pfam" id="PF14322">
    <property type="entry name" value="SusD-like_3"/>
    <property type="match status" value="1"/>
</dbReference>
<dbReference type="STRING" id="1406840.Q763_08935"/>
<sequence length="494" mass="55007">MKNKKIVFSLLLAGFLFTACEDGLDDTPISQSIKDNAYTSGDQIEAALTGVYESFQGNDYYVWDHVLFSDVRSDNHYAGGDNPEVFQIDAINIETANGRVFNAWAAIYNAIAKANVVLEQTPGVSQQITEERREQIMGEAYFLRAYHYYTLARLFGGVPIITAPVNSADPSVTRQPRNTAEEVYAQIITDLETAASMLPDTYGDDPSTNKARATKGAAYALLAKAYAQKPNPDYGQVISYANMVLTSPAGYNLMGSYAELFDGSHYNNMESILEIQYLGGNEGTWAPQMHLPPSVSGDTWRKFVTPSHDLVNAYDSEGDEIRKNATILFEEVSWVDEYWGNATGSSIPFAYKWKNAMGWASSDHVYLLRLADIILLKAEAHNALGDIAAAATEVNKVRERVNLPDLTTEQMASTAVMKQVILKERRLELAQEAHRWDDLVRNGVVVDVMNSVQDIDLRDGQPVNYNMQAFEAYLPIPQQEINRNPNLVQNEGYN</sequence>
<dbReference type="InterPro" id="IPR033985">
    <property type="entry name" value="SusD-like_N"/>
</dbReference>
<dbReference type="AlphaFoldDB" id="A0A0A2LPF3"/>
<keyword evidence="5" id="KW-0998">Cell outer membrane</keyword>
<evidence type="ECO:0000256" key="4">
    <source>
        <dbReference type="ARBA" id="ARBA00023136"/>
    </source>
</evidence>
<dbReference type="CDD" id="cd08977">
    <property type="entry name" value="SusD"/>
    <property type="match status" value="1"/>
</dbReference>
<feature type="chain" id="PRO_5001990470" evidence="6">
    <location>
        <begin position="22"/>
        <end position="494"/>
    </location>
</feature>
<dbReference type="SUPFAM" id="SSF48452">
    <property type="entry name" value="TPR-like"/>
    <property type="match status" value="1"/>
</dbReference>
<feature type="signal peptide" evidence="6">
    <location>
        <begin position="1"/>
        <end position="21"/>
    </location>
</feature>
<keyword evidence="3 6" id="KW-0732">Signal</keyword>
<accession>A0A0A2LPF3</accession>
<protein>
    <submittedName>
        <fullName evidence="9">Membrane protein</fullName>
    </submittedName>
</protein>
<reference evidence="9 10" key="1">
    <citation type="submission" date="2013-09" db="EMBL/GenBank/DDBJ databases">
        <authorList>
            <person name="Zeng Z."/>
            <person name="Chen C."/>
        </authorList>
    </citation>
    <scope>NUCLEOTIDE SEQUENCE [LARGE SCALE GENOMIC DNA]</scope>
    <source>
        <strain evidence="9 10">F44-8</strain>
    </source>
</reference>
<evidence type="ECO:0000256" key="6">
    <source>
        <dbReference type="SAM" id="SignalP"/>
    </source>
</evidence>
<keyword evidence="4" id="KW-0472">Membrane</keyword>
<dbReference type="Pfam" id="PF07980">
    <property type="entry name" value="SusD_RagB"/>
    <property type="match status" value="1"/>
</dbReference>
<dbReference type="InterPro" id="IPR011990">
    <property type="entry name" value="TPR-like_helical_dom_sf"/>
</dbReference>
<feature type="domain" description="RagB/SusD" evidence="7">
    <location>
        <begin position="351"/>
        <end position="493"/>
    </location>
</feature>
<evidence type="ECO:0000256" key="3">
    <source>
        <dbReference type="ARBA" id="ARBA00022729"/>
    </source>
</evidence>
<organism evidence="9 10">
    <name type="scientific">Flavobacterium beibuense F44-8</name>
    <dbReference type="NCBI Taxonomy" id="1406840"/>
    <lineage>
        <taxon>Bacteria</taxon>
        <taxon>Pseudomonadati</taxon>
        <taxon>Bacteroidota</taxon>
        <taxon>Flavobacteriia</taxon>
        <taxon>Flavobacteriales</taxon>
        <taxon>Flavobacteriaceae</taxon>
        <taxon>Flavobacterium</taxon>
    </lineage>
</organism>
<proteinExistence type="inferred from homology"/>
<comment type="subcellular location">
    <subcellularLocation>
        <location evidence="1">Cell outer membrane</location>
    </subcellularLocation>
</comment>
<feature type="domain" description="SusD-like N-terminal" evidence="8">
    <location>
        <begin position="38"/>
        <end position="226"/>
    </location>
</feature>
<keyword evidence="10" id="KW-1185">Reference proteome</keyword>